<protein>
    <submittedName>
        <fullName evidence="2">Uncharacterized protein</fullName>
    </submittedName>
</protein>
<evidence type="ECO:0000313" key="3">
    <source>
        <dbReference type="Proteomes" id="UP000054217"/>
    </source>
</evidence>
<proteinExistence type="predicted"/>
<evidence type="ECO:0000313" key="2">
    <source>
        <dbReference type="EMBL" id="KIN97485.1"/>
    </source>
</evidence>
<keyword evidence="1" id="KW-0812">Transmembrane</keyword>
<dbReference type="Gene3D" id="1.20.1170.10">
    <property type="match status" value="1"/>
</dbReference>
<keyword evidence="1" id="KW-1133">Transmembrane helix</keyword>
<dbReference type="InParanoid" id="A0A0C3NPI6"/>
<name>A0A0C3NPI6_PISTI</name>
<dbReference type="AlphaFoldDB" id="A0A0C3NPI6"/>
<dbReference type="HOGENOM" id="CLU_1264264_0_0_1"/>
<gene>
    <name evidence="2" type="ORF">M404DRAFT_1006022</name>
</gene>
<feature type="transmembrane region" description="Helical" evidence="1">
    <location>
        <begin position="57"/>
        <end position="85"/>
    </location>
</feature>
<evidence type="ECO:0000256" key="1">
    <source>
        <dbReference type="SAM" id="Phobius"/>
    </source>
</evidence>
<dbReference type="EMBL" id="KN832028">
    <property type="protein sequence ID" value="KIN97485.1"/>
    <property type="molecule type" value="Genomic_DNA"/>
</dbReference>
<keyword evidence="1" id="KW-0472">Membrane</keyword>
<sequence length="211" mass="22955">MNESRDLAQGFVDLQTCIGNFYKGVTDWMKQRNKLKEDILQLVADIKTTKDNIQKCAFLSATSALGLGTLAAGAIALSILCPLLWVGAAEGKAFLDNLRKKNKSGDEVQSKRNELDAKLLALEGLKRIQVILEPAVSDLSVIGNKLWVVSQIWSFIHVDIVGIEKSLDMASKGAREALFKARLETVTSVYSLLGEALSQYETTVKAIALGG</sequence>
<reference evidence="2 3" key="1">
    <citation type="submission" date="2014-04" db="EMBL/GenBank/DDBJ databases">
        <authorList>
            <consortium name="DOE Joint Genome Institute"/>
            <person name="Kuo A."/>
            <person name="Kohler A."/>
            <person name="Costa M.D."/>
            <person name="Nagy L.G."/>
            <person name="Floudas D."/>
            <person name="Copeland A."/>
            <person name="Barry K.W."/>
            <person name="Cichocki N."/>
            <person name="Veneault-Fourrey C."/>
            <person name="LaButti K."/>
            <person name="Lindquist E.A."/>
            <person name="Lipzen A."/>
            <person name="Lundell T."/>
            <person name="Morin E."/>
            <person name="Murat C."/>
            <person name="Sun H."/>
            <person name="Tunlid A."/>
            <person name="Henrissat B."/>
            <person name="Grigoriev I.V."/>
            <person name="Hibbett D.S."/>
            <person name="Martin F."/>
            <person name="Nordberg H.P."/>
            <person name="Cantor M.N."/>
            <person name="Hua S.X."/>
        </authorList>
    </citation>
    <scope>NUCLEOTIDE SEQUENCE [LARGE SCALE GENOMIC DNA]</scope>
    <source>
        <strain evidence="2 3">Marx 270</strain>
    </source>
</reference>
<organism evidence="2 3">
    <name type="scientific">Pisolithus tinctorius Marx 270</name>
    <dbReference type="NCBI Taxonomy" id="870435"/>
    <lineage>
        <taxon>Eukaryota</taxon>
        <taxon>Fungi</taxon>
        <taxon>Dikarya</taxon>
        <taxon>Basidiomycota</taxon>
        <taxon>Agaricomycotina</taxon>
        <taxon>Agaricomycetes</taxon>
        <taxon>Agaricomycetidae</taxon>
        <taxon>Boletales</taxon>
        <taxon>Sclerodermatineae</taxon>
        <taxon>Pisolithaceae</taxon>
        <taxon>Pisolithus</taxon>
    </lineage>
</organism>
<dbReference type="Proteomes" id="UP000054217">
    <property type="component" value="Unassembled WGS sequence"/>
</dbReference>
<reference evidence="3" key="2">
    <citation type="submission" date="2015-01" db="EMBL/GenBank/DDBJ databases">
        <title>Evolutionary Origins and Diversification of the Mycorrhizal Mutualists.</title>
        <authorList>
            <consortium name="DOE Joint Genome Institute"/>
            <consortium name="Mycorrhizal Genomics Consortium"/>
            <person name="Kohler A."/>
            <person name="Kuo A."/>
            <person name="Nagy L.G."/>
            <person name="Floudas D."/>
            <person name="Copeland A."/>
            <person name="Barry K.W."/>
            <person name="Cichocki N."/>
            <person name="Veneault-Fourrey C."/>
            <person name="LaButti K."/>
            <person name="Lindquist E.A."/>
            <person name="Lipzen A."/>
            <person name="Lundell T."/>
            <person name="Morin E."/>
            <person name="Murat C."/>
            <person name="Riley R."/>
            <person name="Ohm R."/>
            <person name="Sun H."/>
            <person name="Tunlid A."/>
            <person name="Henrissat B."/>
            <person name="Grigoriev I.V."/>
            <person name="Hibbett D.S."/>
            <person name="Martin F."/>
        </authorList>
    </citation>
    <scope>NUCLEOTIDE SEQUENCE [LARGE SCALE GENOMIC DNA]</scope>
    <source>
        <strain evidence="3">Marx 270</strain>
    </source>
</reference>
<dbReference type="OrthoDB" id="3023291at2759"/>
<keyword evidence="3" id="KW-1185">Reference proteome</keyword>
<accession>A0A0C3NPI6</accession>